<feature type="domain" description="RNase H type-2" evidence="17">
    <location>
        <begin position="19"/>
        <end position="209"/>
    </location>
</feature>
<dbReference type="FunFam" id="3.30.420.10:FF:000006">
    <property type="entry name" value="Ribonuclease HII"/>
    <property type="match status" value="1"/>
</dbReference>
<dbReference type="Proteomes" id="UP000199058">
    <property type="component" value="Unassembled WGS sequence"/>
</dbReference>
<dbReference type="GO" id="GO:0005737">
    <property type="term" value="C:cytoplasm"/>
    <property type="evidence" value="ECO:0007669"/>
    <property type="project" value="UniProtKB-SubCell"/>
</dbReference>
<keyword evidence="11 14" id="KW-0255">Endonuclease</keyword>
<dbReference type="Pfam" id="PF01351">
    <property type="entry name" value="RNase_HII"/>
    <property type="match status" value="1"/>
</dbReference>
<dbReference type="InterPro" id="IPR022898">
    <property type="entry name" value="RNase_HII"/>
</dbReference>
<evidence type="ECO:0000256" key="11">
    <source>
        <dbReference type="ARBA" id="ARBA00022759"/>
    </source>
</evidence>
<comment type="cofactor">
    <cofactor evidence="14 15">
        <name>Mn(2+)</name>
        <dbReference type="ChEBI" id="CHEBI:29035"/>
    </cofactor>
    <cofactor evidence="14 15">
        <name>Mg(2+)</name>
        <dbReference type="ChEBI" id="CHEBI:18420"/>
    </cofactor>
    <text evidence="14 15">Manganese or magnesium. Binds 1 divalent metal ion per monomer in the absence of substrate. May bind a second metal ion after substrate binding.</text>
</comment>
<evidence type="ECO:0000259" key="17">
    <source>
        <dbReference type="PROSITE" id="PS51975"/>
    </source>
</evidence>
<comment type="function">
    <text evidence="3 14 16">Endonuclease that specifically degrades the RNA of RNA-DNA hybrids.</text>
</comment>
<evidence type="ECO:0000256" key="8">
    <source>
        <dbReference type="ARBA" id="ARBA00022490"/>
    </source>
</evidence>
<evidence type="ECO:0000256" key="10">
    <source>
        <dbReference type="ARBA" id="ARBA00022723"/>
    </source>
</evidence>
<comment type="similarity">
    <text evidence="5 14 16">Belongs to the RNase HII family.</text>
</comment>
<dbReference type="RefSeq" id="WP_091964120.1">
    <property type="nucleotide sequence ID" value="NZ_FOLH01000005.1"/>
</dbReference>
<dbReference type="EMBL" id="FOLH01000005">
    <property type="protein sequence ID" value="SFC38466.1"/>
    <property type="molecule type" value="Genomic_DNA"/>
</dbReference>
<evidence type="ECO:0000256" key="13">
    <source>
        <dbReference type="ARBA" id="ARBA00023211"/>
    </source>
</evidence>
<organism evidence="18 19">
    <name type="scientific">Marinospirillum celere</name>
    <dbReference type="NCBI Taxonomy" id="1122252"/>
    <lineage>
        <taxon>Bacteria</taxon>
        <taxon>Pseudomonadati</taxon>
        <taxon>Pseudomonadota</taxon>
        <taxon>Gammaproteobacteria</taxon>
        <taxon>Oceanospirillales</taxon>
        <taxon>Oceanospirillaceae</taxon>
        <taxon>Marinospirillum</taxon>
    </lineage>
</organism>
<evidence type="ECO:0000256" key="5">
    <source>
        <dbReference type="ARBA" id="ARBA00007383"/>
    </source>
</evidence>
<evidence type="ECO:0000256" key="4">
    <source>
        <dbReference type="ARBA" id="ARBA00004496"/>
    </source>
</evidence>
<evidence type="ECO:0000256" key="16">
    <source>
        <dbReference type="RuleBase" id="RU003515"/>
    </source>
</evidence>
<name>A0A1I1IQF6_9GAMM</name>
<dbReference type="InterPro" id="IPR024567">
    <property type="entry name" value="RNase_HII/HIII_dom"/>
</dbReference>
<keyword evidence="19" id="KW-1185">Reference proteome</keyword>
<keyword evidence="9 14" id="KW-0540">Nuclease</keyword>
<dbReference type="GO" id="GO:0032299">
    <property type="term" value="C:ribonuclease H2 complex"/>
    <property type="evidence" value="ECO:0007669"/>
    <property type="project" value="TreeGrafter"/>
</dbReference>
<feature type="binding site" evidence="14 15">
    <location>
        <position position="25"/>
    </location>
    <ligand>
        <name>a divalent metal cation</name>
        <dbReference type="ChEBI" id="CHEBI:60240"/>
    </ligand>
</feature>
<evidence type="ECO:0000256" key="2">
    <source>
        <dbReference type="ARBA" id="ARBA00001946"/>
    </source>
</evidence>
<dbReference type="InterPro" id="IPR036397">
    <property type="entry name" value="RNaseH_sf"/>
</dbReference>
<dbReference type="HAMAP" id="MF_00052_B">
    <property type="entry name" value="RNase_HII_B"/>
    <property type="match status" value="1"/>
</dbReference>
<dbReference type="GO" id="GO:0004523">
    <property type="term" value="F:RNA-DNA hybrid ribonuclease activity"/>
    <property type="evidence" value="ECO:0007669"/>
    <property type="project" value="UniProtKB-UniRule"/>
</dbReference>
<feature type="binding site" evidence="14 15">
    <location>
        <position position="117"/>
    </location>
    <ligand>
        <name>a divalent metal cation</name>
        <dbReference type="ChEBI" id="CHEBI:60240"/>
    </ligand>
</feature>
<dbReference type="SUPFAM" id="SSF53098">
    <property type="entry name" value="Ribonuclease H-like"/>
    <property type="match status" value="1"/>
</dbReference>
<evidence type="ECO:0000256" key="9">
    <source>
        <dbReference type="ARBA" id="ARBA00022722"/>
    </source>
</evidence>
<dbReference type="Gene3D" id="3.30.420.10">
    <property type="entry name" value="Ribonuclease H-like superfamily/Ribonuclease H"/>
    <property type="match status" value="1"/>
</dbReference>
<dbReference type="InterPro" id="IPR012337">
    <property type="entry name" value="RNaseH-like_sf"/>
</dbReference>
<evidence type="ECO:0000256" key="14">
    <source>
        <dbReference type="HAMAP-Rule" id="MF_00052"/>
    </source>
</evidence>
<evidence type="ECO:0000313" key="18">
    <source>
        <dbReference type="EMBL" id="SFC38466.1"/>
    </source>
</evidence>
<evidence type="ECO:0000256" key="3">
    <source>
        <dbReference type="ARBA" id="ARBA00004065"/>
    </source>
</evidence>
<keyword evidence="10 14" id="KW-0479">Metal-binding</keyword>
<comment type="cofactor">
    <cofactor evidence="2">
        <name>Mg(2+)</name>
        <dbReference type="ChEBI" id="CHEBI:18420"/>
    </cofactor>
</comment>
<proteinExistence type="inferred from homology"/>
<accession>A0A1I1IQF6</accession>
<keyword evidence="12 14" id="KW-0378">Hydrolase</keyword>
<dbReference type="GO" id="GO:0030145">
    <property type="term" value="F:manganese ion binding"/>
    <property type="evidence" value="ECO:0007669"/>
    <property type="project" value="UniProtKB-UniRule"/>
</dbReference>
<evidence type="ECO:0000256" key="6">
    <source>
        <dbReference type="ARBA" id="ARBA00012180"/>
    </source>
</evidence>
<dbReference type="STRING" id="1122252.SAMN05660443_2451"/>
<reference evidence="18 19" key="1">
    <citation type="submission" date="2016-10" db="EMBL/GenBank/DDBJ databases">
        <authorList>
            <person name="de Groot N.N."/>
        </authorList>
    </citation>
    <scope>NUCLEOTIDE SEQUENCE [LARGE SCALE GENOMIC DNA]</scope>
    <source>
        <strain evidence="18 19">DSM 18438</strain>
    </source>
</reference>
<dbReference type="PANTHER" id="PTHR10954:SF18">
    <property type="entry name" value="RIBONUCLEASE HII"/>
    <property type="match status" value="1"/>
</dbReference>
<sequence>MAKTPLPPLTHEEIPYTGKLLAGVDEVGRGPLVGSVVAAAVILDPEKPISGLMDSKKLSDKKRQALALDIRQHSLAWALGEASPVEIDHLNILQASLLAMQRAIDALQPAAEYLLVDGKHLPKNLQQAALAVIQGDARHPAISAASILAKVHRDQQLLELHASYPEYGFDRHKGYPTPVHLAALKKLGPLPEHRRSFKPVAQCLAHPSTELAPNAPD</sequence>
<dbReference type="OrthoDB" id="9803420at2"/>
<evidence type="ECO:0000256" key="7">
    <source>
        <dbReference type="ARBA" id="ARBA00019179"/>
    </source>
</evidence>
<dbReference type="GO" id="GO:0043137">
    <property type="term" value="P:DNA replication, removal of RNA primer"/>
    <property type="evidence" value="ECO:0007669"/>
    <property type="project" value="TreeGrafter"/>
</dbReference>
<evidence type="ECO:0000256" key="15">
    <source>
        <dbReference type="PROSITE-ProRule" id="PRU01319"/>
    </source>
</evidence>
<dbReference type="NCBIfam" id="NF000595">
    <property type="entry name" value="PRK00015.1-3"/>
    <property type="match status" value="1"/>
</dbReference>
<dbReference type="InterPro" id="IPR001352">
    <property type="entry name" value="RNase_HII/HIII"/>
</dbReference>
<keyword evidence="8 14" id="KW-0963">Cytoplasm</keyword>
<keyword evidence="13 14" id="KW-0464">Manganese</keyword>
<comment type="subcellular location">
    <subcellularLocation>
        <location evidence="4 14">Cytoplasm</location>
    </subcellularLocation>
</comment>
<dbReference type="GO" id="GO:0006298">
    <property type="term" value="P:mismatch repair"/>
    <property type="evidence" value="ECO:0007669"/>
    <property type="project" value="TreeGrafter"/>
</dbReference>
<evidence type="ECO:0000256" key="12">
    <source>
        <dbReference type="ARBA" id="ARBA00022801"/>
    </source>
</evidence>
<evidence type="ECO:0000313" key="19">
    <source>
        <dbReference type="Proteomes" id="UP000199058"/>
    </source>
</evidence>
<comment type="catalytic activity">
    <reaction evidence="1 14 15 16">
        <text>Endonucleolytic cleavage to 5'-phosphomonoester.</text>
        <dbReference type="EC" id="3.1.26.4"/>
    </reaction>
</comment>
<dbReference type="CDD" id="cd07182">
    <property type="entry name" value="RNase_HII_bacteria_HII_like"/>
    <property type="match status" value="1"/>
</dbReference>
<dbReference type="PANTHER" id="PTHR10954">
    <property type="entry name" value="RIBONUCLEASE H2 SUBUNIT A"/>
    <property type="match status" value="1"/>
</dbReference>
<evidence type="ECO:0000256" key="1">
    <source>
        <dbReference type="ARBA" id="ARBA00000077"/>
    </source>
</evidence>
<dbReference type="NCBIfam" id="NF000596">
    <property type="entry name" value="PRK00015.1-4"/>
    <property type="match status" value="1"/>
</dbReference>
<dbReference type="PROSITE" id="PS51975">
    <property type="entry name" value="RNASE_H_2"/>
    <property type="match status" value="1"/>
</dbReference>
<dbReference type="EC" id="3.1.26.4" evidence="6 14"/>
<protein>
    <recommendedName>
        <fullName evidence="7 14">Ribonuclease HII</fullName>
        <shortName evidence="14">RNase HII</shortName>
        <ecNumber evidence="6 14">3.1.26.4</ecNumber>
    </recommendedName>
</protein>
<dbReference type="GO" id="GO:0003723">
    <property type="term" value="F:RNA binding"/>
    <property type="evidence" value="ECO:0007669"/>
    <property type="project" value="UniProtKB-UniRule"/>
</dbReference>
<gene>
    <name evidence="14" type="primary">rnhB</name>
    <name evidence="18" type="ORF">SAMN05660443_2451</name>
</gene>
<feature type="binding site" evidence="14 15">
    <location>
        <position position="26"/>
    </location>
    <ligand>
        <name>a divalent metal cation</name>
        <dbReference type="ChEBI" id="CHEBI:60240"/>
    </ligand>
</feature>
<dbReference type="AlphaFoldDB" id="A0A1I1IQF6"/>